<feature type="domain" description="60S ribosomal export protein NMD3 OB-fold" evidence="10">
    <location>
        <begin position="311"/>
        <end position="406"/>
    </location>
</feature>
<dbReference type="GO" id="GO:0005634">
    <property type="term" value="C:nucleus"/>
    <property type="evidence" value="ECO:0007669"/>
    <property type="project" value="UniProtKB-SubCell"/>
</dbReference>
<evidence type="ECO:0000259" key="9">
    <source>
        <dbReference type="Pfam" id="PF04981"/>
    </source>
</evidence>
<dbReference type="PANTHER" id="PTHR12746">
    <property type="entry name" value="NONSENSE-MEDIATED MRNA DECAY PROTEIN 3"/>
    <property type="match status" value="1"/>
</dbReference>
<comment type="subcellular location">
    <subcellularLocation>
        <location evidence="8">Cytoplasm</location>
    </subcellularLocation>
    <subcellularLocation>
        <location evidence="8">Nucleus</location>
    </subcellularLocation>
</comment>
<dbReference type="GO" id="GO:0005737">
    <property type="term" value="C:cytoplasm"/>
    <property type="evidence" value="ECO:0007669"/>
    <property type="project" value="UniProtKB-SubCell"/>
</dbReference>
<evidence type="ECO:0000256" key="4">
    <source>
        <dbReference type="ARBA" id="ARBA00022448"/>
    </source>
</evidence>
<evidence type="ECO:0000313" key="12">
    <source>
        <dbReference type="Proteomes" id="UP000492821"/>
    </source>
</evidence>
<comment type="similarity">
    <text evidence="2 8">Belongs to the NMD3 family.</text>
</comment>
<evidence type="ECO:0000256" key="7">
    <source>
        <dbReference type="ARBA" id="ARBA00023242"/>
    </source>
</evidence>
<reference evidence="12" key="1">
    <citation type="journal article" date="2013" name="Genetics">
        <title>The draft genome and transcriptome of Panagrellus redivivus are shaped by the harsh demands of a free-living lifestyle.</title>
        <authorList>
            <person name="Srinivasan J."/>
            <person name="Dillman A.R."/>
            <person name="Macchietto M.G."/>
            <person name="Heikkinen L."/>
            <person name="Lakso M."/>
            <person name="Fracchia K.M."/>
            <person name="Antoshechkin I."/>
            <person name="Mortazavi A."/>
            <person name="Wong G."/>
            <person name="Sternberg P.W."/>
        </authorList>
    </citation>
    <scope>NUCLEOTIDE SEQUENCE [LARGE SCALE GENOMIC DNA]</scope>
    <source>
        <strain evidence="12">MT8872</strain>
    </source>
</reference>
<dbReference type="GO" id="GO:0043023">
    <property type="term" value="F:ribosomal large subunit binding"/>
    <property type="evidence" value="ECO:0007669"/>
    <property type="project" value="InterPro"/>
</dbReference>
<accession>A0A7E4VBN8</accession>
<dbReference type="Pfam" id="PF04981">
    <property type="entry name" value="NMD3"/>
    <property type="match status" value="1"/>
</dbReference>
<organism evidence="12 13">
    <name type="scientific">Panagrellus redivivus</name>
    <name type="common">Microworm</name>
    <dbReference type="NCBI Taxonomy" id="6233"/>
    <lineage>
        <taxon>Eukaryota</taxon>
        <taxon>Metazoa</taxon>
        <taxon>Ecdysozoa</taxon>
        <taxon>Nematoda</taxon>
        <taxon>Chromadorea</taxon>
        <taxon>Rhabditida</taxon>
        <taxon>Tylenchina</taxon>
        <taxon>Panagrolaimomorpha</taxon>
        <taxon>Panagrolaimoidea</taxon>
        <taxon>Panagrolaimidae</taxon>
        <taxon>Panagrellus</taxon>
    </lineage>
</organism>
<evidence type="ECO:0000256" key="1">
    <source>
        <dbReference type="ARBA" id="ARBA00002269"/>
    </source>
</evidence>
<dbReference type="WBParaSite" id="Pan_g19078.t1">
    <property type="protein sequence ID" value="Pan_g19078.t1"/>
    <property type="gene ID" value="Pan_g19078"/>
</dbReference>
<evidence type="ECO:0000313" key="13">
    <source>
        <dbReference type="WBParaSite" id="Pan_g19078.t1"/>
    </source>
</evidence>
<sequence length="496" mass="56436">METLTPSLSQGLIACCECGHAIAPNPTNMCLGCVRSRVDITEGIPKQGQLYSCKFCERWHTPPTGWTHAQLESKELLAHCLKRIKATISKVRLVDASFIWTEPHSKRVKVKLTVQKEVFTGAILQQSFVIEFTLYNQICDECRRAEAKDYWRACVQIRQKCDFKKTLFYLEQLLIKHGAHINSTSIKPTPTGIDFFYAKLQDSRKLVDFIMSALPIKYHYSQQLISHDTKNNTFDYKHTFCVELAPVTKDAVVILPKKVAQSYGNMSQLVVCLRVTNVISLIDPANLQMNEVTAITYFKDPFEILCQPKQLVEFYVYDVEPIDNMTRGAGHGHVSNRHVLADVWVVRSNQVGASDVAPTCCRTHLGHLLQPGDLVYGYDLKNSNLNNEIFDTLKEEKIPDVVLIRKAYDRDHRAKNRTWKLKRLLDQEDTASVANAFMDFMQDLDEDPGLREKINIYRDPTKPAPESAECDVPTAPTLAEMLDDMNLNDVEMADES</sequence>
<dbReference type="InterPro" id="IPR048898">
    <property type="entry name" value="OB_NMD3"/>
</dbReference>
<dbReference type="GO" id="GO:0000055">
    <property type="term" value="P:ribosomal large subunit export from nucleus"/>
    <property type="evidence" value="ECO:0007669"/>
    <property type="project" value="TreeGrafter"/>
</dbReference>
<dbReference type="AlphaFoldDB" id="A0A7E4VBN8"/>
<proteinExistence type="inferred from homology"/>
<dbReference type="Proteomes" id="UP000492821">
    <property type="component" value="Unassembled WGS sequence"/>
</dbReference>
<reference evidence="13" key="2">
    <citation type="submission" date="2020-10" db="UniProtKB">
        <authorList>
            <consortium name="WormBaseParasite"/>
        </authorList>
    </citation>
    <scope>IDENTIFICATION</scope>
</reference>
<keyword evidence="6 8" id="KW-0653">Protein transport</keyword>
<evidence type="ECO:0000256" key="5">
    <source>
        <dbReference type="ARBA" id="ARBA00022490"/>
    </source>
</evidence>
<feature type="domain" description="60S ribosomal export protein NMD3 SH3" evidence="11">
    <location>
        <begin position="249"/>
        <end position="293"/>
    </location>
</feature>
<feature type="domain" description="Nmd3 N-terminal" evidence="9">
    <location>
        <begin position="15"/>
        <end position="244"/>
    </location>
</feature>
<comment type="function">
    <text evidence="1 8">Acts as an adapter for the XPO1/CRM1-mediated export of the 60S ribosomal subunit.</text>
</comment>
<keyword evidence="4 8" id="KW-0813">Transport</keyword>
<evidence type="ECO:0000259" key="11">
    <source>
        <dbReference type="Pfam" id="PF21193"/>
    </source>
</evidence>
<evidence type="ECO:0000256" key="2">
    <source>
        <dbReference type="ARBA" id="ARBA00009794"/>
    </source>
</evidence>
<protein>
    <recommendedName>
        <fullName evidence="3 8">60S ribosomal export protein NMD3</fullName>
    </recommendedName>
</protein>
<evidence type="ECO:0000256" key="3">
    <source>
        <dbReference type="ARBA" id="ARBA00017035"/>
    </source>
</evidence>
<keyword evidence="5 8" id="KW-0963">Cytoplasm</keyword>
<evidence type="ECO:0000256" key="6">
    <source>
        <dbReference type="ARBA" id="ARBA00022927"/>
    </source>
</evidence>
<dbReference type="InterPro" id="IPR007064">
    <property type="entry name" value="Nmd3_N"/>
</dbReference>
<evidence type="ECO:0000256" key="8">
    <source>
        <dbReference type="RuleBase" id="RU364108"/>
    </source>
</evidence>
<dbReference type="InterPro" id="IPR039768">
    <property type="entry name" value="Nmd3"/>
</dbReference>
<evidence type="ECO:0000259" key="10">
    <source>
        <dbReference type="Pfam" id="PF21192"/>
    </source>
</evidence>
<name>A0A7E4VBN8_PANRE</name>
<dbReference type="InterPro" id="IPR048899">
    <property type="entry name" value="NMD_SH3"/>
</dbReference>
<keyword evidence="12" id="KW-1185">Reference proteome</keyword>
<dbReference type="Pfam" id="PF21192">
    <property type="entry name" value="OB_NMD3"/>
    <property type="match status" value="1"/>
</dbReference>
<keyword evidence="7 8" id="KW-0539">Nucleus</keyword>
<dbReference type="GO" id="GO:0015031">
    <property type="term" value="P:protein transport"/>
    <property type="evidence" value="ECO:0007669"/>
    <property type="project" value="UniProtKB-KW"/>
</dbReference>
<dbReference type="Pfam" id="PF21193">
    <property type="entry name" value="NMD_SH3"/>
    <property type="match status" value="1"/>
</dbReference>
<dbReference type="PANTHER" id="PTHR12746:SF2">
    <property type="entry name" value="60S RIBOSOMAL EXPORT PROTEIN NMD3"/>
    <property type="match status" value="1"/>
</dbReference>